<dbReference type="InterPro" id="IPR001633">
    <property type="entry name" value="EAL_dom"/>
</dbReference>
<dbReference type="InterPro" id="IPR043128">
    <property type="entry name" value="Rev_trsase/Diguanyl_cyclase"/>
</dbReference>
<dbReference type="InterPro" id="IPR035919">
    <property type="entry name" value="EAL_sf"/>
</dbReference>
<sequence>MNQVRFAFQPLYSLHTGAVVAVEALARPSAGGVGELLGAALRRGRLVEVDVSLAARAVRDEAPQATLLPLHLNVTALTAAAPEEALHPLFDALAETSKRPHEIVLEVGPPFHGIPPTVLLAGLGRLDELGFRIAFDGLGAGDLPLNLLAEAPADMVKIDRTALRRLPDDPATVALVEALVHFAARTNTRLVATGIETEAQLDIIRKLGIRIAQGHLFAPARHEVISTSTSAWVAGPLHGPAAPPVPTGAGVKDFLRPATTLPADATCEQVRNVLIDQDAPTGVVGVDHRGRPQWSIDRNRFLLAVTGPFGHALHANRPAGRFGDAPHVIRDTASALELLDVIVDADWERRGDDIVVVDRTGKCRGVVLVNEIVRGVAEAKIEEAAALNPLTRLPGSDTVARDVDRRIAARQPLVVGWLDVDSFKNINDTVGFAAGDDLIRALGRKLSDLSAGLGGLTVSHVGGDDFLLACDVDRITTIADRLLDVAWSAEHLAVTLSLATLVCTGSSVRSYREISRLLAPLKKHAKDVTGSSWVNSWPGTDRIEVLRGMRPQDVPHQRPAS</sequence>
<dbReference type="PANTHER" id="PTHR33121:SF70">
    <property type="entry name" value="SIGNALING PROTEIN YKOW"/>
    <property type="match status" value="1"/>
</dbReference>
<name>A0A1G6UKE8_9PSEU</name>
<dbReference type="Pfam" id="PF00563">
    <property type="entry name" value="EAL"/>
    <property type="match status" value="1"/>
</dbReference>
<dbReference type="InterPro" id="IPR050706">
    <property type="entry name" value="Cyclic-di-GMP_PDE-like"/>
</dbReference>
<dbReference type="AlphaFoldDB" id="A0A1G6UKE8"/>
<evidence type="ECO:0000313" key="2">
    <source>
        <dbReference type="Proteomes" id="UP000199494"/>
    </source>
</evidence>
<dbReference type="SUPFAM" id="SSF54631">
    <property type="entry name" value="CBS-domain pair"/>
    <property type="match status" value="1"/>
</dbReference>
<reference evidence="1 2" key="1">
    <citation type="submission" date="2016-10" db="EMBL/GenBank/DDBJ databases">
        <authorList>
            <person name="de Groot N.N."/>
        </authorList>
    </citation>
    <scope>NUCLEOTIDE SEQUENCE [LARGE SCALE GENOMIC DNA]</scope>
    <source>
        <strain evidence="1 2">CGMCC 4.5506</strain>
    </source>
</reference>
<proteinExistence type="predicted"/>
<organism evidence="1 2">
    <name type="scientific">Prauserella marina</name>
    <dbReference type="NCBI Taxonomy" id="530584"/>
    <lineage>
        <taxon>Bacteria</taxon>
        <taxon>Bacillati</taxon>
        <taxon>Actinomycetota</taxon>
        <taxon>Actinomycetes</taxon>
        <taxon>Pseudonocardiales</taxon>
        <taxon>Pseudonocardiaceae</taxon>
        <taxon>Prauserella</taxon>
    </lineage>
</organism>
<dbReference type="SUPFAM" id="SSF141868">
    <property type="entry name" value="EAL domain-like"/>
    <property type="match status" value="1"/>
</dbReference>
<dbReference type="Proteomes" id="UP000199494">
    <property type="component" value="Unassembled WGS sequence"/>
</dbReference>
<dbReference type="Gene3D" id="3.30.70.270">
    <property type="match status" value="1"/>
</dbReference>
<gene>
    <name evidence="1" type="ORF">SAMN05421630_10879</name>
</gene>
<dbReference type="CDD" id="cd01948">
    <property type="entry name" value="EAL"/>
    <property type="match status" value="1"/>
</dbReference>
<dbReference type="SUPFAM" id="SSF55073">
    <property type="entry name" value="Nucleotide cyclase"/>
    <property type="match status" value="1"/>
</dbReference>
<dbReference type="OrthoDB" id="1673646at2"/>
<dbReference type="PROSITE" id="PS50883">
    <property type="entry name" value="EAL"/>
    <property type="match status" value="1"/>
</dbReference>
<dbReference type="Pfam" id="PF00990">
    <property type="entry name" value="GGDEF"/>
    <property type="match status" value="1"/>
</dbReference>
<accession>A0A1G6UKE8</accession>
<protein>
    <submittedName>
        <fullName evidence="1">EAL domain, c-di-GMP-specific phosphodiesterase class I (Or its enzymatically inactive variant)</fullName>
    </submittedName>
</protein>
<keyword evidence="2" id="KW-1185">Reference proteome</keyword>
<dbReference type="PROSITE" id="PS50887">
    <property type="entry name" value="GGDEF"/>
    <property type="match status" value="1"/>
</dbReference>
<dbReference type="EMBL" id="FMZE01000008">
    <property type="protein sequence ID" value="SDD41037.1"/>
    <property type="molecule type" value="Genomic_DNA"/>
</dbReference>
<dbReference type="STRING" id="530584.SAMN05421630_10879"/>
<dbReference type="SMART" id="SM00267">
    <property type="entry name" value="GGDEF"/>
    <property type="match status" value="1"/>
</dbReference>
<dbReference type="InterPro" id="IPR000160">
    <property type="entry name" value="GGDEF_dom"/>
</dbReference>
<dbReference type="GO" id="GO:0071111">
    <property type="term" value="F:cyclic-guanylate-specific phosphodiesterase activity"/>
    <property type="evidence" value="ECO:0007669"/>
    <property type="project" value="InterPro"/>
</dbReference>
<dbReference type="PANTHER" id="PTHR33121">
    <property type="entry name" value="CYCLIC DI-GMP PHOSPHODIESTERASE PDEF"/>
    <property type="match status" value="1"/>
</dbReference>
<dbReference type="InterPro" id="IPR029787">
    <property type="entry name" value="Nucleotide_cyclase"/>
</dbReference>
<dbReference type="Gene3D" id="3.20.20.450">
    <property type="entry name" value="EAL domain"/>
    <property type="match status" value="1"/>
</dbReference>
<dbReference type="SMART" id="SM00052">
    <property type="entry name" value="EAL"/>
    <property type="match status" value="1"/>
</dbReference>
<dbReference type="InterPro" id="IPR046342">
    <property type="entry name" value="CBS_dom_sf"/>
</dbReference>
<evidence type="ECO:0000313" key="1">
    <source>
        <dbReference type="EMBL" id="SDD41037.1"/>
    </source>
</evidence>